<reference evidence="1 2" key="1">
    <citation type="submission" date="2019-04" db="EMBL/GenBank/DDBJ databases">
        <title>Genome sequencing of Clostridium botulinum Groups I-IV and Clostridium butyricum.</title>
        <authorList>
            <person name="Brunt J."/>
            <person name="Van Vliet A.H.M."/>
            <person name="Stringer S.C."/>
            <person name="Carter A.T."/>
            <person name="Peck M.W."/>
        </authorList>
    </citation>
    <scope>NUCLEOTIDE SEQUENCE [LARGE SCALE GENOMIC DNA]</scope>
    <source>
        <strain evidence="1 2">Colworth BL30</strain>
    </source>
</reference>
<gene>
    <name evidence="1" type="ORF">FC871_16320</name>
</gene>
<sequence length="243" mass="27367">MFFRIPEEFNGTQDKTYILAAKCADVNGDGLDEIITVTSKRPYGENGFIEDIALNVKNKKTNVDISIKPKENAGYEPNLFIGKFDEDNIPKVFLSITSGGSGGYYFNYIYSFKDNIARLIFNYEKFNDDNEYTAVYEDYYKVRVKSLKGDLEGIIDLTAIRDKEYLSQIYNENGKLKKPISAEVLSLGNLSPISLNGSDSFNLLTNQPIIGLYNADTLGSVESILKWNGYQFSPIVTQLVVLM</sequence>
<evidence type="ECO:0008006" key="3">
    <source>
        <dbReference type="Google" id="ProtNLM"/>
    </source>
</evidence>
<protein>
    <recommendedName>
        <fullName evidence="3">VCBS repeat-containing protein</fullName>
    </recommendedName>
</protein>
<dbReference type="AlphaFoldDB" id="A0A846JII0"/>
<accession>A0A846JII0</accession>
<comment type="caution">
    <text evidence="1">The sequence shown here is derived from an EMBL/GenBank/DDBJ whole genome shotgun (WGS) entry which is preliminary data.</text>
</comment>
<evidence type="ECO:0000313" key="1">
    <source>
        <dbReference type="EMBL" id="NFJ10014.1"/>
    </source>
</evidence>
<name>A0A846JII0_CLOBO</name>
<evidence type="ECO:0000313" key="2">
    <source>
        <dbReference type="Proteomes" id="UP000480039"/>
    </source>
</evidence>
<dbReference type="Proteomes" id="UP000480039">
    <property type="component" value="Unassembled WGS sequence"/>
</dbReference>
<organism evidence="1 2">
    <name type="scientific">Clostridium botulinum</name>
    <dbReference type="NCBI Taxonomy" id="1491"/>
    <lineage>
        <taxon>Bacteria</taxon>
        <taxon>Bacillati</taxon>
        <taxon>Bacillota</taxon>
        <taxon>Clostridia</taxon>
        <taxon>Eubacteriales</taxon>
        <taxon>Clostridiaceae</taxon>
        <taxon>Clostridium</taxon>
    </lineage>
</organism>
<proteinExistence type="predicted"/>
<dbReference type="EMBL" id="SWQE01000010">
    <property type="protein sequence ID" value="NFJ10014.1"/>
    <property type="molecule type" value="Genomic_DNA"/>
</dbReference>